<name>A0A0E2BJD1_9LEPT</name>
<comment type="caution">
    <text evidence="2">The sequence shown here is derived from an EMBL/GenBank/DDBJ whole genome shotgun (WGS) entry which is preliminary data.</text>
</comment>
<sequence length="181" mass="20206">MIGGITPPALPAGYLPLEAITGDIDRLKVSWSGNRYEFPSGTKIKAHREKEIVMTSIPGGKYGTVKELTGYKDWTITVEFTLLASTYGAGSFAAPSNPLIKTMRQKMRELRDLWEQEETLSLSHAMLRVLGITNVFCQKFELLNAPIQYEQDVIITFLSDEEYDLDLASIEAKNNVVESSL</sequence>
<protein>
    <recommendedName>
        <fullName evidence="1">DUF6046 domain-containing protein</fullName>
    </recommendedName>
</protein>
<dbReference type="Pfam" id="PF19512">
    <property type="entry name" value="DUF6046"/>
    <property type="match status" value="1"/>
</dbReference>
<dbReference type="AlphaFoldDB" id="A0A0E2BJD1"/>
<dbReference type="InterPro" id="IPR046109">
    <property type="entry name" value="DUF6046"/>
</dbReference>
<feature type="domain" description="DUF6046" evidence="1">
    <location>
        <begin position="38"/>
        <end position="167"/>
    </location>
</feature>
<dbReference type="RefSeq" id="WP_004764079.1">
    <property type="nucleotide sequence ID" value="NZ_AHMY02000010.1"/>
</dbReference>
<evidence type="ECO:0000313" key="2">
    <source>
        <dbReference type="EMBL" id="EKO17425.1"/>
    </source>
</evidence>
<reference evidence="2 3" key="1">
    <citation type="submission" date="2012-10" db="EMBL/GenBank/DDBJ databases">
        <authorList>
            <person name="Harkins D.M."/>
            <person name="Durkin A.S."/>
            <person name="Brinkac L.M."/>
            <person name="Selengut J.D."/>
            <person name="Sanka R."/>
            <person name="DePew J."/>
            <person name="Purushe J."/>
            <person name="Peacock S.J."/>
            <person name="Thaipadungpanit J."/>
            <person name="Wuthiekanun V.W."/>
            <person name="Day N.P."/>
            <person name="Vinetz J.M."/>
            <person name="Sutton G.G."/>
            <person name="Nelson W.C."/>
            <person name="Fouts D.E."/>
        </authorList>
    </citation>
    <scope>NUCLEOTIDE SEQUENCE [LARGE SCALE GENOMIC DNA]</scope>
    <source>
        <strain evidence="2 3">H1</strain>
    </source>
</reference>
<accession>A0A0E2BJD1</accession>
<organism evidence="2 3">
    <name type="scientific">Leptospira kirschneri str. H1</name>
    <dbReference type="NCBI Taxonomy" id="1049966"/>
    <lineage>
        <taxon>Bacteria</taxon>
        <taxon>Pseudomonadati</taxon>
        <taxon>Spirochaetota</taxon>
        <taxon>Spirochaetia</taxon>
        <taxon>Leptospirales</taxon>
        <taxon>Leptospiraceae</taxon>
        <taxon>Leptospira</taxon>
    </lineage>
</organism>
<evidence type="ECO:0000259" key="1">
    <source>
        <dbReference type="Pfam" id="PF19512"/>
    </source>
</evidence>
<gene>
    <name evidence="2" type="ORF">LEP1GSC081_0562</name>
</gene>
<dbReference type="Proteomes" id="UP000006253">
    <property type="component" value="Unassembled WGS sequence"/>
</dbReference>
<dbReference type="EMBL" id="AHMY02000010">
    <property type="protein sequence ID" value="EKO17425.1"/>
    <property type="molecule type" value="Genomic_DNA"/>
</dbReference>
<proteinExistence type="predicted"/>
<evidence type="ECO:0000313" key="3">
    <source>
        <dbReference type="Proteomes" id="UP000006253"/>
    </source>
</evidence>